<dbReference type="RefSeq" id="WP_406698314.1">
    <property type="nucleotide sequence ID" value="NZ_CP155447.1"/>
</dbReference>
<dbReference type="EMBL" id="CP155447">
    <property type="protein sequence ID" value="XBH05492.1"/>
    <property type="molecule type" value="Genomic_DNA"/>
</dbReference>
<proteinExistence type="predicted"/>
<keyword evidence="1" id="KW-0812">Transmembrane</keyword>
<dbReference type="PANTHER" id="PTHR40057">
    <property type="entry name" value="SLR1162 PROTEIN"/>
    <property type="match status" value="1"/>
</dbReference>
<gene>
    <name evidence="3" type="ORF">V5E97_05595</name>
</gene>
<feature type="transmembrane region" description="Helical" evidence="1">
    <location>
        <begin position="118"/>
        <end position="141"/>
    </location>
</feature>
<dbReference type="Pfam" id="PF03992">
    <property type="entry name" value="ABM"/>
    <property type="match status" value="1"/>
</dbReference>
<protein>
    <submittedName>
        <fullName evidence="3">Antibiotic biosynthesis monooxygenase</fullName>
    </submittedName>
</protein>
<evidence type="ECO:0000256" key="1">
    <source>
        <dbReference type="SAM" id="Phobius"/>
    </source>
</evidence>
<keyword evidence="1" id="KW-0472">Membrane</keyword>
<sequence length="214" mass="23367">MAVRLSRASAVVVQKVPAADVNWFLDWQRDVTETAETFPGYSGTEVFPPTRGQGDEWVSLIHFEDESALDAWLESPARNQRIEMLKTKVGAFELKTVQGGFGPWFASMGSDSKAGPPAWKMVLTVLLGLYPTVMLLTMFVGPFTSPLGMAVSMLIGNALSVSILQWAVMPILTPALARWLNASGDRQKQVTLKGLGLVLVLLAVMTLLFHMIMG</sequence>
<dbReference type="InterPro" id="IPR007138">
    <property type="entry name" value="ABM_dom"/>
</dbReference>
<keyword evidence="1" id="KW-1133">Transmembrane helix</keyword>
<dbReference type="SUPFAM" id="SSF54909">
    <property type="entry name" value="Dimeric alpha+beta barrel"/>
    <property type="match status" value="1"/>
</dbReference>
<dbReference type="InterPro" id="IPR011008">
    <property type="entry name" value="Dimeric_a/b-barrel"/>
</dbReference>
<accession>A0AAU7CKM8</accession>
<dbReference type="PANTHER" id="PTHR40057:SF1">
    <property type="entry name" value="SLR1162 PROTEIN"/>
    <property type="match status" value="1"/>
</dbReference>
<feature type="domain" description="ABM" evidence="2">
    <location>
        <begin position="27"/>
        <end position="77"/>
    </location>
</feature>
<reference evidence="3" key="1">
    <citation type="submission" date="2024-05" db="EMBL/GenBank/DDBJ databases">
        <title>Planctomycetes of the genus Singulisphaera possess chitinolytic capabilities.</title>
        <authorList>
            <person name="Ivanova A."/>
        </authorList>
    </citation>
    <scope>NUCLEOTIDE SEQUENCE</scope>
    <source>
        <strain evidence="3">Ch08T</strain>
    </source>
</reference>
<keyword evidence="3" id="KW-0560">Oxidoreductase</keyword>
<dbReference type="AlphaFoldDB" id="A0AAU7CKM8"/>
<keyword evidence="3" id="KW-0503">Monooxygenase</keyword>
<dbReference type="GO" id="GO:0004497">
    <property type="term" value="F:monooxygenase activity"/>
    <property type="evidence" value="ECO:0007669"/>
    <property type="project" value="UniProtKB-KW"/>
</dbReference>
<name>A0AAU7CKM8_9BACT</name>
<dbReference type="InterPro" id="IPR038762">
    <property type="entry name" value="ABM_predict"/>
</dbReference>
<feature type="transmembrane region" description="Helical" evidence="1">
    <location>
        <begin position="190"/>
        <end position="213"/>
    </location>
</feature>
<evidence type="ECO:0000259" key="2">
    <source>
        <dbReference type="Pfam" id="PF03992"/>
    </source>
</evidence>
<dbReference type="Gene3D" id="3.30.70.100">
    <property type="match status" value="1"/>
</dbReference>
<evidence type="ECO:0000313" key="3">
    <source>
        <dbReference type="EMBL" id="XBH05492.1"/>
    </source>
</evidence>
<organism evidence="3">
    <name type="scientific">Singulisphaera sp. Ch08</name>
    <dbReference type="NCBI Taxonomy" id="3120278"/>
    <lineage>
        <taxon>Bacteria</taxon>
        <taxon>Pseudomonadati</taxon>
        <taxon>Planctomycetota</taxon>
        <taxon>Planctomycetia</taxon>
        <taxon>Isosphaerales</taxon>
        <taxon>Isosphaeraceae</taxon>
        <taxon>Singulisphaera</taxon>
    </lineage>
</organism>